<sequence>MRLVTPGDSAPASVNKYLLPHETQVITVRRHPAVLMVPVALVLGGLILAGVLSNTVTAAITWVWWGWLALLGWFVWRVAEWSVDYFVITNQRMLLTTGLITRKVAMMPLAKVTDMSFKRTIAGRMLGYGEFILESAGQDQALTNVDFLPYPEQLYLEVCEMIFPNKNPAPEEPLPPPPPPRRPPREPVEAEDVPTATGPDDPA</sequence>
<name>A0A372GND6_9ACTN</name>
<evidence type="ECO:0000256" key="1">
    <source>
        <dbReference type="SAM" id="MobiDB-lite"/>
    </source>
</evidence>
<dbReference type="EMBL" id="QVNQ01000001">
    <property type="protein sequence ID" value="RFS86904.1"/>
    <property type="molecule type" value="Genomic_DNA"/>
</dbReference>
<dbReference type="Pfam" id="PF03703">
    <property type="entry name" value="bPH_2"/>
    <property type="match status" value="1"/>
</dbReference>
<dbReference type="PANTHER" id="PTHR37938">
    <property type="entry name" value="BLL0215 PROTEIN"/>
    <property type="match status" value="1"/>
</dbReference>
<dbReference type="InterPro" id="IPR005182">
    <property type="entry name" value="YdbS-like_PH"/>
</dbReference>
<evidence type="ECO:0000256" key="2">
    <source>
        <dbReference type="SAM" id="Phobius"/>
    </source>
</evidence>
<keyword evidence="5" id="KW-1185">Reference proteome</keyword>
<dbReference type="PANTHER" id="PTHR37938:SF1">
    <property type="entry name" value="BLL0215 PROTEIN"/>
    <property type="match status" value="1"/>
</dbReference>
<gene>
    <name evidence="4" type="ORF">D0T12_01120</name>
</gene>
<feature type="domain" description="YdbS-like PH" evidence="3">
    <location>
        <begin position="86"/>
        <end position="152"/>
    </location>
</feature>
<proteinExistence type="predicted"/>
<evidence type="ECO:0000313" key="5">
    <source>
        <dbReference type="Proteomes" id="UP000262882"/>
    </source>
</evidence>
<feature type="region of interest" description="Disordered" evidence="1">
    <location>
        <begin position="166"/>
        <end position="203"/>
    </location>
</feature>
<evidence type="ECO:0000313" key="4">
    <source>
        <dbReference type="EMBL" id="RFS86904.1"/>
    </source>
</evidence>
<comment type="caution">
    <text evidence="4">The sequence shown here is derived from an EMBL/GenBank/DDBJ whole genome shotgun (WGS) entry which is preliminary data.</text>
</comment>
<accession>A0A372GND6</accession>
<feature type="compositionally biased region" description="Pro residues" evidence="1">
    <location>
        <begin position="170"/>
        <end position="181"/>
    </location>
</feature>
<dbReference type="Proteomes" id="UP000262882">
    <property type="component" value="Unassembled WGS sequence"/>
</dbReference>
<keyword evidence="2" id="KW-0472">Membrane</keyword>
<dbReference type="AlphaFoldDB" id="A0A372GND6"/>
<dbReference type="OrthoDB" id="3354538at2"/>
<evidence type="ECO:0000259" key="3">
    <source>
        <dbReference type="Pfam" id="PF03703"/>
    </source>
</evidence>
<organism evidence="4 5">
    <name type="scientific">Actinomadura spongiicola</name>
    <dbReference type="NCBI Taxonomy" id="2303421"/>
    <lineage>
        <taxon>Bacteria</taxon>
        <taxon>Bacillati</taxon>
        <taxon>Actinomycetota</taxon>
        <taxon>Actinomycetes</taxon>
        <taxon>Streptosporangiales</taxon>
        <taxon>Thermomonosporaceae</taxon>
        <taxon>Actinomadura</taxon>
    </lineage>
</organism>
<keyword evidence="2" id="KW-1133">Transmembrane helix</keyword>
<reference evidence="4 5" key="1">
    <citation type="submission" date="2018-08" db="EMBL/GenBank/DDBJ databases">
        <title>Actinomadura spongicola sp. nov., isolated from marine sponge Leucetta chagosensis.</title>
        <authorList>
            <person name="Li L."/>
            <person name="Lin H.W."/>
        </authorList>
    </citation>
    <scope>NUCLEOTIDE SEQUENCE [LARGE SCALE GENOMIC DNA]</scope>
    <source>
        <strain evidence="4 5">LHW52907</strain>
    </source>
</reference>
<protein>
    <submittedName>
        <fullName evidence="4">PH domain-containing protein</fullName>
    </submittedName>
</protein>
<feature type="transmembrane region" description="Helical" evidence="2">
    <location>
        <begin position="58"/>
        <end position="76"/>
    </location>
</feature>
<feature type="transmembrane region" description="Helical" evidence="2">
    <location>
        <begin position="33"/>
        <end position="52"/>
    </location>
</feature>
<keyword evidence="2" id="KW-0812">Transmembrane</keyword>